<protein>
    <submittedName>
        <fullName evidence="2">Methyltransferase type 12</fullName>
    </submittedName>
</protein>
<keyword evidence="2" id="KW-0489">Methyltransferase</keyword>
<reference evidence="2 3" key="1">
    <citation type="journal article" date="2015" name="Nature">
        <title>rRNA introns, odd ribosomes, and small enigmatic genomes across a large radiation of phyla.</title>
        <authorList>
            <person name="Brown C.T."/>
            <person name="Hug L.A."/>
            <person name="Thomas B.C."/>
            <person name="Sharon I."/>
            <person name="Castelle C.J."/>
            <person name="Singh A."/>
            <person name="Wilkins M.J."/>
            <person name="Williams K.H."/>
            <person name="Banfield J.F."/>
        </authorList>
    </citation>
    <scope>NUCLEOTIDE SEQUENCE [LARGE SCALE GENOMIC DNA]</scope>
</reference>
<dbReference type="EMBL" id="LCAK01000003">
    <property type="protein sequence ID" value="KKR88984.1"/>
    <property type="molecule type" value="Genomic_DNA"/>
</dbReference>
<sequence length="408" mass="47687">MKLHFAYNIEKDIENFINGTRAVNSKKPTKFQTSFSEKYGDNFEKEKVKIFIEEQDKINGFDANKEIVAVEERWKIAKPIFIERVEKIFGISYPVPIITVYLTHNERCTYNIEQDYFFVRIGSEFSNNTIMHELLHFYTWHAFGKKLLDEGLSKLAYNDVKESLTELLNLEFSDLLNGKLDNGYPQHQEMRTEIKKLWLEKKDIKAVADNILRNEKFKKKDWQEFYEITKNKPPTKLLIKALEHVAKKSKAIDIGGGALKDTRYLLEQGFDVTVVDKADLMAKEAEAIKSDKLHYFVSAFADFDFPKNEYDIASAMYSLPFNPPESFDVVFEKVKLSLVKEGIFCGQCFGVRDEWSTNQKMTFHTKEQVEKLFSDMKVILLDEEEKDDKTANGTPKHWHIFHFIAKKL</sequence>
<evidence type="ECO:0000313" key="3">
    <source>
        <dbReference type="Proteomes" id="UP000033918"/>
    </source>
</evidence>
<evidence type="ECO:0000313" key="2">
    <source>
        <dbReference type="EMBL" id="KKR88984.1"/>
    </source>
</evidence>
<dbReference type="GO" id="GO:0008757">
    <property type="term" value="F:S-adenosylmethionine-dependent methyltransferase activity"/>
    <property type="evidence" value="ECO:0007669"/>
    <property type="project" value="InterPro"/>
</dbReference>
<dbReference type="Gene3D" id="3.40.50.150">
    <property type="entry name" value="Vaccinia Virus protein VP39"/>
    <property type="match status" value="1"/>
</dbReference>
<organism evidence="2 3">
    <name type="scientific">Candidatus Wolfebacteria bacterium GW2011_GWB1_41_12</name>
    <dbReference type="NCBI Taxonomy" id="1619006"/>
    <lineage>
        <taxon>Bacteria</taxon>
        <taxon>Candidatus Wolfeibacteriota</taxon>
    </lineage>
</organism>
<name>A0A0G0UJN9_9BACT</name>
<evidence type="ECO:0000259" key="1">
    <source>
        <dbReference type="Pfam" id="PF08241"/>
    </source>
</evidence>
<dbReference type="CDD" id="cd02440">
    <property type="entry name" value="AdoMet_MTases"/>
    <property type="match status" value="1"/>
</dbReference>
<accession>A0A0G0UJN9</accession>
<dbReference type="AlphaFoldDB" id="A0A0G0UJN9"/>
<gene>
    <name evidence="2" type="ORF">UU38_C0003G0236</name>
</gene>
<dbReference type="InterPro" id="IPR029063">
    <property type="entry name" value="SAM-dependent_MTases_sf"/>
</dbReference>
<proteinExistence type="predicted"/>
<dbReference type="Proteomes" id="UP000033918">
    <property type="component" value="Unassembled WGS sequence"/>
</dbReference>
<keyword evidence="2" id="KW-0808">Transferase</keyword>
<dbReference type="Pfam" id="PF08241">
    <property type="entry name" value="Methyltransf_11"/>
    <property type="match status" value="1"/>
</dbReference>
<dbReference type="SUPFAM" id="SSF53335">
    <property type="entry name" value="S-adenosyl-L-methionine-dependent methyltransferases"/>
    <property type="match status" value="1"/>
</dbReference>
<feature type="domain" description="Methyltransferase type 11" evidence="1">
    <location>
        <begin position="253"/>
        <end position="344"/>
    </location>
</feature>
<dbReference type="GO" id="GO:0032259">
    <property type="term" value="P:methylation"/>
    <property type="evidence" value="ECO:0007669"/>
    <property type="project" value="UniProtKB-KW"/>
</dbReference>
<dbReference type="InterPro" id="IPR013216">
    <property type="entry name" value="Methyltransf_11"/>
</dbReference>
<comment type="caution">
    <text evidence="2">The sequence shown here is derived from an EMBL/GenBank/DDBJ whole genome shotgun (WGS) entry which is preliminary data.</text>
</comment>